<sequence>MTWYLLTLIGLLVVTNGLFVYQLFKLVELDAAVRGMKHPKFWGVLAAGGQRGEGLILYLLNRNKAVFSMTEEEKEELQMRKQRIIYLLVLIMILVIFLFASVIVRF</sequence>
<keyword evidence="1" id="KW-0472">Membrane</keyword>
<evidence type="ECO:0000313" key="2">
    <source>
        <dbReference type="EMBL" id="PRT70727.1"/>
    </source>
</evidence>
<comment type="caution">
    <text evidence="2">The sequence shown here is derived from an EMBL/GenBank/DDBJ whole genome shotgun (WGS) entry which is preliminary data.</text>
</comment>
<organism evidence="2 3">
    <name type="scientific">Streptococcus anginosus</name>
    <dbReference type="NCBI Taxonomy" id="1328"/>
    <lineage>
        <taxon>Bacteria</taxon>
        <taxon>Bacillati</taxon>
        <taxon>Bacillota</taxon>
        <taxon>Bacilli</taxon>
        <taxon>Lactobacillales</taxon>
        <taxon>Streptococcaceae</taxon>
        <taxon>Streptococcus</taxon>
        <taxon>Streptococcus anginosus group</taxon>
    </lineage>
</organism>
<accession>A0A2T0G3U1</accession>
<proteinExistence type="predicted"/>
<evidence type="ECO:0008006" key="4">
    <source>
        <dbReference type="Google" id="ProtNLM"/>
    </source>
</evidence>
<dbReference type="RefSeq" id="WP_106384256.1">
    <property type="nucleotide sequence ID" value="NZ_CABFME010000022.1"/>
</dbReference>
<reference evidence="2 3" key="1">
    <citation type="journal article" date="1993" name="J. Dent. Res.">
        <title>The isolation and characterization of milleri group streptococci from dental periapical abscesses.</title>
        <authorList>
            <person name="Fisher L.E."/>
            <person name="Russell R.R."/>
        </authorList>
    </citation>
    <scope>NUCLEOTIDE SEQUENCE [LARGE SCALE GENOMIC DNA]</scope>
    <source>
        <strain evidence="2 3">OUP21</strain>
    </source>
</reference>
<dbReference type="AlphaFoldDB" id="A0A2T0G3U1"/>
<protein>
    <recommendedName>
        <fullName evidence="4">DUF3899 domain-containing protein</fullName>
    </recommendedName>
</protein>
<evidence type="ECO:0000256" key="1">
    <source>
        <dbReference type="SAM" id="Phobius"/>
    </source>
</evidence>
<dbReference type="EMBL" id="PVSZ01000010">
    <property type="protein sequence ID" value="PRT70727.1"/>
    <property type="molecule type" value="Genomic_DNA"/>
</dbReference>
<evidence type="ECO:0000313" key="3">
    <source>
        <dbReference type="Proteomes" id="UP000238573"/>
    </source>
</evidence>
<feature type="transmembrane region" description="Helical" evidence="1">
    <location>
        <begin position="84"/>
        <end position="104"/>
    </location>
</feature>
<keyword evidence="1" id="KW-1133">Transmembrane helix</keyword>
<gene>
    <name evidence="2" type="ORF">C6A27_04800</name>
</gene>
<dbReference type="Proteomes" id="UP000238573">
    <property type="component" value="Unassembled WGS sequence"/>
</dbReference>
<name>A0A2T0G3U1_STRAP</name>
<keyword evidence="1" id="KW-0812">Transmembrane</keyword>